<organism evidence="2 3">
    <name type="scientific">Mycena alexandri</name>
    <dbReference type="NCBI Taxonomy" id="1745969"/>
    <lineage>
        <taxon>Eukaryota</taxon>
        <taxon>Fungi</taxon>
        <taxon>Dikarya</taxon>
        <taxon>Basidiomycota</taxon>
        <taxon>Agaricomycotina</taxon>
        <taxon>Agaricomycetes</taxon>
        <taxon>Agaricomycetidae</taxon>
        <taxon>Agaricales</taxon>
        <taxon>Marasmiineae</taxon>
        <taxon>Mycenaceae</taxon>
        <taxon>Mycena</taxon>
    </lineage>
</organism>
<gene>
    <name evidence="2" type="ORF">C8F04DRAFT_1234449</name>
</gene>
<accession>A0AAD6X0E1</accession>
<name>A0AAD6X0E1_9AGAR</name>
<comment type="caution">
    <text evidence="2">The sequence shown here is derived from an EMBL/GenBank/DDBJ whole genome shotgun (WGS) entry which is preliminary data.</text>
</comment>
<sequence>MNDANYRFWYQMASRTKAFQIISYNGPPSPLAAKSRRFHSTSVANTPPFPLPPIPDPPYRFNAMNEVIDRPPSPATAIPPLLNSHTNSADMPNNPAPYPSSEASGLQKSLDALEAQTQSLRQALLAKNQERKATGATYGRHFKGYKTWFAADQARLAANEPGYVAIPPLPITPAKVVLFLNYEMTRPQKRKLSDGSESTSTCGHEHAKQVVSALEQYRSNHAHEYRGIPEAQVNLRSDSRIRLLESSFKASEPERIKKAHALKAVGTRADTYDDSQLTKIHEIAPETRIHNVTWADQVKSSQVESCLRLKPPAKRSRSESPIDALDEQPGSITTPDDIMGASTSKKARTQPILTDKELAWLSNKLKATPGYDIFNKNRNRRLMQGSKPKKSNLTLPFKPFFQRSLKLTGTEMSLNYRRYFGLNRDM</sequence>
<dbReference type="EMBL" id="JARJCM010000059">
    <property type="protein sequence ID" value="KAJ7034208.1"/>
    <property type="molecule type" value="Genomic_DNA"/>
</dbReference>
<evidence type="ECO:0000313" key="2">
    <source>
        <dbReference type="EMBL" id="KAJ7034208.1"/>
    </source>
</evidence>
<protein>
    <submittedName>
        <fullName evidence="2">Uncharacterized protein</fullName>
    </submittedName>
</protein>
<proteinExistence type="predicted"/>
<reference evidence="2" key="1">
    <citation type="submission" date="2023-03" db="EMBL/GenBank/DDBJ databases">
        <title>Massive genome expansion in bonnet fungi (Mycena s.s.) driven by repeated elements and novel gene families across ecological guilds.</title>
        <authorList>
            <consortium name="Lawrence Berkeley National Laboratory"/>
            <person name="Harder C.B."/>
            <person name="Miyauchi S."/>
            <person name="Viragh M."/>
            <person name="Kuo A."/>
            <person name="Thoen E."/>
            <person name="Andreopoulos B."/>
            <person name="Lu D."/>
            <person name="Skrede I."/>
            <person name="Drula E."/>
            <person name="Henrissat B."/>
            <person name="Morin E."/>
            <person name="Kohler A."/>
            <person name="Barry K."/>
            <person name="LaButti K."/>
            <person name="Morin E."/>
            <person name="Salamov A."/>
            <person name="Lipzen A."/>
            <person name="Mereny Z."/>
            <person name="Hegedus B."/>
            <person name="Baldrian P."/>
            <person name="Stursova M."/>
            <person name="Weitz H."/>
            <person name="Taylor A."/>
            <person name="Grigoriev I.V."/>
            <person name="Nagy L.G."/>
            <person name="Martin F."/>
            <person name="Kauserud H."/>
        </authorList>
    </citation>
    <scope>NUCLEOTIDE SEQUENCE</scope>
    <source>
        <strain evidence="2">CBHHK200</strain>
    </source>
</reference>
<evidence type="ECO:0000313" key="3">
    <source>
        <dbReference type="Proteomes" id="UP001218188"/>
    </source>
</evidence>
<feature type="region of interest" description="Disordered" evidence="1">
    <location>
        <begin position="309"/>
        <end position="348"/>
    </location>
</feature>
<evidence type="ECO:0000256" key="1">
    <source>
        <dbReference type="SAM" id="MobiDB-lite"/>
    </source>
</evidence>
<keyword evidence="3" id="KW-1185">Reference proteome</keyword>
<dbReference type="Proteomes" id="UP001218188">
    <property type="component" value="Unassembled WGS sequence"/>
</dbReference>
<dbReference type="AlphaFoldDB" id="A0AAD6X0E1"/>
<feature type="region of interest" description="Disordered" evidence="1">
    <location>
        <begin position="70"/>
        <end position="104"/>
    </location>
</feature>